<dbReference type="PROSITE" id="PS51839">
    <property type="entry name" value="4FE4S_HC3"/>
    <property type="match status" value="1"/>
</dbReference>
<dbReference type="PROSITE" id="PS51085">
    <property type="entry name" value="2FE2S_FER_2"/>
    <property type="match status" value="1"/>
</dbReference>
<reference evidence="19" key="1">
    <citation type="journal article" date="2020" name="mSystems">
        <title>Genome- and Community-Level Interaction Insights into Carbon Utilization and Element Cycling Functions of Hydrothermarchaeota in Hydrothermal Sediment.</title>
        <authorList>
            <person name="Zhou Z."/>
            <person name="Liu Y."/>
            <person name="Xu W."/>
            <person name="Pan J."/>
            <person name="Luo Z.H."/>
            <person name="Li M."/>
        </authorList>
    </citation>
    <scope>NUCLEOTIDE SEQUENCE [LARGE SCALE GENOMIC DNA]</scope>
    <source>
        <strain evidence="19">SpSt-788</strain>
    </source>
</reference>
<keyword evidence="10" id="KW-0408">Iron</keyword>
<evidence type="ECO:0000256" key="12">
    <source>
        <dbReference type="ARBA" id="ARBA00023027"/>
    </source>
</evidence>
<protein>
    <submittedName>
        <fullName evidence="19">2Fe-2S iron-sulfur cluster binding domain-containing protein</fullName>
    </submittedName>
</protein>
<dbReference type="PANTHER" id="PTHR43105">
    <property type="entry name" value="RESPIRATORY NITRATE REDUCTASE"/>
    <property type="match status" value="1"/>
</dbReference>
<dbReference type="SUPFAM" id="SSF54292">
    <property type="entry name" value="2Fe-2S ferredoxin-like"/>
    <property type="match status" value="1"/>
</dbReference>
<dbReference type="SUPFAM" id="SSF54862">
    <property type="entry name" value="4Fe-4S ferredoxins"/>
    <property type="match status" value="1"/>
</dbReference>
<dbReference type="GO" id="GO:0051539">
    <property type="term" value="F:4 iron, 4 sulfur cluster binding"/>
    <property type="evidence" value="ECO:0007669"/>
    <property type="project" value="UniProtKB-KW"/>
</dbReference>
<comment type="caution">
    <text evidence="19">The sequence shown here is derived from an EMBL/GenBank/DDBJ whole genome shotgun (WGS) entry which is preliminary data.</text>
</comment>
<dbReference type="InterPro" id="IPR019574">
    <property type="entry name" value="NADH_UbQ_OxRdtase_Gsu_4Fe4S-bd"/>
</dbReference>
<dbReference type="InterPro" id="IPR006963">
    <property type="entry name" value="Mopterin_OxRdtase_4Fe-4S_dom"/>
</dbReference>
<dbReference type="Pfam" id="PF04879">
    <property type="entry name" value="Molybdop_Fe4S4"/>
    <property type="match status" value="1"/>
</dbReference>
<dbReference type="EMBL" id="DTHO01000070">
    <property type="protein sequence ID" value="HGH00092.1"/>
    <property type="molecule type" value="Genomic_DNA"/>
</dbReference>
<evidence type="ECO:0000256" key="5">
    <source>
        <dbReference type="ARBA" id="ARBA00022714"/>
    </source>
</evidence>
<dbReference type="GO" id="GO:0016491">
    <property type="term" value="F:oxidoreductase activity"/>
    <property type="evidence" value="ECO:0007669"/>
    <property type="project" value="InterPro"/>
</dbReference>
<evidence type="ECO:0000256" key="3">
    <source>
        <dbReference type="ARBA" id="ARBA00005404"/>
    </source>
</evidence>
<evidence type="ECO:0000259" key="17">
    <source>
        <dbReference type="PROSITE" id="PS51669"/>
    </source>
</evidence>
<dbReference type="GO" id="GO:0051537">
    <property type="term" value="F:2 iron, 2 sulfur cluster binding"/>
    <property type="evidence" value="ECO:0007669"/>
    <property type="project" value="UniProtKB-KW"/>
</dbReference>
<keyword evidence="8" id="KW-0677">Repeat</keyword>
<evidence type="ECO:0000256" key="4">
    <source>
        <dbReference type="ARBA" id="ARBA00022485"/>
    </source>
</evidence>
<dbReference type="Pfam" id="PF13510">
    <property type="entry name" value="Fer2_4"/>
    <property type="match status" value="1"/>
</dbReference>
<dbReference type="Gene3D" id="3.10.20.740">
    <property type="match status" value="1"/>
</dbReference>
<dbReference type="InterPro" id="IPR017900">
    <property type="entry name" value="4Fe4S_Fe_S_CS"/>
</dbReference>
<dbReference type="PROSITE" id="PS51379">
    <property type="entry name" value="4FE4S_FER_2"/>
    <property type="match status" value="2"/>
</dbReference>
<evidence type="ECO:0000256" key="14">
    <source>
        <dbReference type="ARBA" id="ARBA00034078"/>
    </source>
</evidence>
<evidence type="ECO:0000259" key="18">
    <source>
        <dbReference type="PROSITE" id="PS51839"/>
    </source>
</evidence>
<comment type="subcellular location">
    <subcellularLocation>
        <location evidence="2">Membrane</location>
    </subcellularLocation>
</comment>
<dbReference type="Gene3D" id="3.40.50.1220">
    <property type="entry name" value="TPP-binding domain"/>
    <property type="match status" value="1"/>
</dbReference>
<dbReference type="GO" id="GO:0016020">
    <property type="term" value="C:membrane"/>
    <property type="evidence" value="ECO:0007669"/>
    <property type="project" value="UniProtKB-SubCell"/>
</dbReference>
<dbReference type="SUPFAM" id="SSF53706">
    <property type="entry name" value="Formate dehydrogenase/DMSO reductase, domains 1-3"/>
    <property type="match status" value="1"/>
</dbReference>
<dbReference type="Gene3D" id="3.30.70.20">
    <property type="match status" value="1"/>
</dbReference>
<evidence type="ECO:0000259" key="16">
    <source>
        <dbReference type="PROSITE" id="PS51379"/>
    </source>
</evidence>
<dbReference type="PROSITE" id="PS51669">
    <property type="entry name" value="4FE4S_MOW_BIS_MGD"/>
    <property type="match status" value="1"/>
</dbReference>
<dbReference type="GO" id="GO:0046872">
    <property type="term" value="F:metal ion binding"/>
    <property type="evidence" value="ECO:0007669"/>
    <property type="project" value="UniProtKB-KW"/>
</dbReference>
<evidence type="ECO:0000256" key="1">
    <source>
        <dbReference type="ARBA" id="ARBA00001966"/>
    </source>
</evidence>
<evidence type="ECO:0000256" key="11">
    <source>
        <dbReference type="ARBA" id="ARBA00023014"/>
    </source>
</evidence>
<dbReference type="GO" id="GO:0048038">
    <property type="term" value="F:quinone binding"/>
    <property type="evidence" value="ECO:0007669"/>
    <property type="project" value="UniProtKB-KW"/>
</dbReference>
<accession>A0A7C4EQS9</accession>
<keyword evidence="9" id="KW-1278">Translocase</keyword>
<keyword evidence="6" id="KW-0874">Quinone</keyword>
<dbReference type="SMART" id="SM00929">
    <property type="entry name" value="NADH-G_4Fe-4S_3"/>
    <property type="match status" value="1"/>
</dbReference>
<dbReference type="SMART" id="SM00926">
    <property type="entry name" value="Molybdop_Fe4S4"/>
    <property type="match status" value="1"/>
</dbReference>
<feature type="domain" description="2Fe-2S ferredoxin-type" evidence="15">
    <location>
        <begin position="3"/>
        <end position="81"/>
    </location>
</feature>
<dbReference type="Pfam" id="PF00384">
    <property type="entry name" value="Molybdopterin"/>
    <property type="match status" value="1"/>
</dbReference>
<keyword evidence="4" id="KW-0004">4Fe-4S</keyword>
<dbReference type="FunFam" id="3.10.20.740:FF:000004">
    <property type="entry name" value="NADH-quinone oxidoreductase"/>
    <property type="match status" value="1"/>
</dbReference>
<dbReference type="Pfam" id="PF22117">
    <property type="entry name" value="Fer4_Nqo3"/>
    <property type="match status" value="1"/>
</dbReference>
<dbReference type="PANTHER" id="PTHR43105:SF10">
    <property type="entry name" value="NADH-QUINONE OXIDOREDUCTASE SUBUNIT G"/>
    <property type="match status" value="1"/>
</dbReference>
<name>A0A7C4EQS9_9BACT</name>
<keyword evidence="12" id="KW-0520">NAD</keyword>
<keyword evidence="11" id="KW-0411">Iron-sulfur</keyword>
<dbReference type="GO" id="GO:0008137">
    <property type="term" value="F:NADH dehydrogenase (ubiquinone) activity"/>
    <property type="evidence" value="ECO:0007669"/>
    <property type="project" value="InterPro"/>
</dbReference>
<dbReference type="PROSITE" id="PS00641">
    <property type="entry name" value="COMPLEX1_75K_1"/>
    <property type="match status" value="1"/>
</dbReference>
<dbReference type="CDD" id="cd00368">
    <property type="entry name" value="Molybdopterin-Binding"/>
    <property type="match status" value="1"/>
</dbReference>
<evidence type="ECO:0000259" key="15">
    <source>
        <dbReference type="PROSITE" id="PS51085"/>
    </source>
</evidence>
<evidence type="ECO:0000256" key="9">
    <source>
        <dbReference type="ARBA" id="ARBA00022967"/>
    </source>
</evidence>
<dbReference type="InterPro" id="IPR054351">
    <property type="entry name" value="NADH_UbQ_OxRdtase_ferredoxin"/>
</dbReference>
<dbReference type="Gene3D" id="3.30.200.210">
    <property type="match status" value="1"/>
</dbReference>
<evidence type="ECO:0000256" key="13">
    <source>
        <dbReference type="ARBA" id="ARBA00023136"/>
    </source>
</evidence>
<dbReference type="AlphaFoldDB" id="A0A7C4EQS9"/>
<keyword evidence="13" id="KW-0472">Membrane</keyword>
<evidence type="ECO:0000256" key="10">
    <source>
        <dbReference type="ARBA" id="ARBA00023004"/>
    </source>
</evidence>
<dbReference type="CDD" id="cd00207">
    <property type="entry name" value="fer2"/>
    <property type="match status" value="1"/>
</dbReference>
<dbReference type="InterPro" id="IPR036010">
    <property type="entry name" value="2Fe-2S_ferredoxin-like_sf"/>
</dbReference>
<dbReference type="Pfam" id="PF10588">
    <property type="entry name" value="NADH-G_4Fe-4S_3"/>
    <property type="match status" value="1"/>
</dbReference>
<dbReference type="PROSITE" id="PS00198">
    <property type="entry name" value="4FE4S_FER_1"/>
    <property type="match status" value="1"/>
</dbReference>
<evidence type="ECO:0000313" key="19">
    <source>
        <dbReference type="EMBL" id="HGH00092.1"/>
    </source>
</evidence>
<dbReference type="InterPro" id="IPR000283">
    <property type="entry name" value="NADH_UbQ_OxRdtase_75kDa_su_CS"/>
</dbReference>
<evidence type="ECO:0000256" key="8">
    <source>
        <dbReference type="ARBA" id="ARBA00022737"/>
    </source>
</evidence>
<feature type="domain" description="4Fe-4S ferredoxin-type" evidence="16">
    <location>
        <begin position="140"/>
        <end position="169"/>
    </location>
</feature>
<dbReference type="InterPro" id="IPR017896">
    <property type="entry name" value="4Fe4S_Fe-S-bd"/>
</dbReference>
<dbReference type="InterPro" id="IPR050123">
    <property type="entry name" value="Prok_molybdopt-oxidoreductase"/>
</dbReference>
<dbReference type="FunFam" id="3.30.70.20:FF:000035">
    <property type="entry name" value="Iron hydrogenase 1"/>
    <property type="match status" value="1"/>
</dbReference>
<dbReference type="InterPro" id="IPR006656">
    <property type="entry name" value="Mopterin_OxRdtase"/>
</dbReference>
<gene>
    <name evidence="19" type="ORF">ENV75_06580</name>
</gene>
<feature type="domain" description="4Fe-4S ferredoxin-type" evidence="16">
    <location>
        <begin position="182"/>
        <end position="211"/>
    </location>
</feature>
<feature type="domain" description="4Fe-4S Mo/W bis-MGD-type" evidence="17">
    <location>
        <begin position="220"/>
        <end position="276"/>
    </location>
</feature>
<dbReference type="Gene3D" id="3.40.50.740">
    <property type="match status" value="1"/>
</dbReference>
<evidence type="ECO:0000256" key="7">
    <source>
        <dbReference type="ARBA" id="ARBA00022723"/>
    </source>
</evidence>
<feature type="domain" description="4Fe-4S His(Cys)3-ligated-type" evidence="18">
    <location>
        <begin position="81"/>
        <end position="120"/>
    </location>
</feature>
<comment type="cofactor">
    <cofactor evidence="1">
        <name>[4Fe-4S] cluster</name>
        <dbReference type="ChEBI" id="CHEBI:49883"/>
    </cofactor>
</comment>
<dbReference type="InterPro" id="IPR001041">
    <property type="entry name" value="2Fe-2S_ferredoxin-type"/>
</dbReference>
<evidence type="ECO:0000256" key="2">
    <source>
        <dbReference type="ARBA" id="ARBA00004370"/>
    </source>
</evidence>
<keyword evidence="7" id="KW-0479">Metal-binding</keyword>
<evidence type="ECO:0000256" key="6">
    <source>
        <dbReference type="ARBA" id="ARBA00022719"/>
    </source>
</evidence>
<sequence>MKKTVKVIIDEKEVHAPPGINLLDAAEIAGIHIPHLCYLKGLKSIGACRLCLVEIEGLKAPVIACNTKVKDGMVVKTQTEKLLELRRFIIELILSMHPSDCLTCTKAGICELQKYAYELTVKGTSFTKKRFGYEPDVSNPFIKRQPDYCIFCSRCIRICKEQGTAVLNFIGRGIESKVTTPNDKPLQESNCTFCGSCVDVCPVNAIVEADRQHRGREWEYQKIKSACLLCGCGCDIVVSVKDGIIQKITPAHEEGSVERYICAYGRFGFDWVYADSRIKSPLKRVNDTFQEIQWQEAVSLVSEKLKNFGKQTGFISTANLMNEDAFVLKKFIKDVAGTEYFDTTVSLYSDISCIAKSQNVEIENADLVILVDLDPSQKERLLPAFDVFIRRKVARGARLITFNASHAEVSEVATLNLLGDPALTVKQLLKALISRGLKGKKELESAVQKIKYVRDDVNKAAQFIIESNNPVILTSPRFFQLSSNIALLKGRIVCIGLEANCYGIARLGMNGGKKYGDIINSGLKMLYIVGEVPLKNRPDGVDFLVVQHSHLTELASEADLVLPATTFFESSGSIIDWSGRIKHLSCAIKPLGHAKTHREIFISVAKQMGISLKQPSPNDLKRLINGGKINGGFFKKSYNFDINSPELIELMNSSLLNDSRLRWLKQIEKNAEKIKLKEASS</sequence>
<organism evidence="19">
    <name type="scientific">Thermodesulfovibrio aggregans</name>
    <dbReference type="NCBI Taxonomy" id="86166"/>
    <lineage>
        <taxon>Bacteria</taxon>
        <taxon>Pseudomonadati</taxon>
        <taxon>Nitrospirota</taxon>
        <taxon>Thermodesulfovibrionia</taxon>
        <taxon>Thermodesulfovibrionales</taxon>
        <taxon>Thermodesulfovibrionaceae</taxon>
        <taxon>Thermodesulfovibrio</taxon>
    </lineage>
</organism>
<comment type="similarity">
    <text evidence="3">Belongs to the complex I 75 kDa subunit family.</text>
</comment>
<dbReference type="GO" id="GO:0042773">
    <property type="term" value="P:ATP synthesis coupled electron transport"/>
    <property type="evidence" value="ECO:0007669"/>
    <property type="project" value="InterPro"/>
</dbReference>
<keyword evidence="5" id="KW-0001">2Fe-2S</keyword>
<proteinExistence type="inferred from homology"/>
<comment type="cofactor">
    <cofactor evidence="14">
        <name>[2Fe-2S] cluster</name>
        <dbReference type="ChEBI" id="CHEBI:190135"/>
    </cofactor>
</comment>